<sequence>MDYIEVYVLPHKKTTPSFDKDTFQELLKSFKKRVSGKKYACFQKQVMKSFSKNLVLEETYDDISTQTIPVKENVYTLISKSLTDTLYEQINPFGIVNYSSKQIKPIHKFPSTTELYEKTLEDKVVFKINNRLFINFSITTYKSEPYEKYYYIYMNYNNSDKCDVKMNVSTMIDICSIIRSHYDND</sequence>
<evidence type="ECO:0000313" key="1">
    <source>
        <dbReference type="EMBL" id="QHT07692.1"/>
    </source>
</evidence>
<dbReference type="AlphaFoldDB" id="A0A6C0CU55"/>
<dbReference type="EMBL" id="MN739484">
    <property type="protein sequence ID" value="QHT07692.1"/>
    <property type="molecule type" value="Genomic_DNA"/>
</dbReference>
<accession>A0A6C0CU55</accession>
<reference evidence="1" key="1">
    <citation type="journal article" date="2020" name="Nature">
        <title>Giant virus diversity and host interactions through global metagenomics.</title>
        <authorList>
            <person name="Schulz F."/>
            <person name="Roux S."/>
            <person name="Paez-Espino D."/>
            <person name="Jungbluth S."/>
            <person name="Walsh D.A."/>
            <person name="Denef V.J."/>
            <person name="McMahon K.D."/>
            <person name="Konstantinidis K.T."/>
            <person name="Eloe-Fadrosh E.A."/>
            <person name="Kyrpides N.C."/>
            <person name="Woyke T."/>
        </authorList>
    </citation>
    <scope>NUCLEOTIDE SEQUENCE</scope>
    <source>
        <strain evidence="1">GVMAG-M-3300021964-36</strain>
    </source>
</reference>
<proteinExistence type="predicted"/>
<name>A0A6C0CU55_9ZZZZ</name>
<protein>
    <submittedName>
        <fullName evidence="1">Uncharacterized protein</fullName>
    </submittedName>
</protein>
<organism evidence="1">
    <name type="scientific">viral metagenome</name>
    <dbReference type="NCBI Taxonomy" id="1070528"/>
    <lineage>
        <taxon>unclassified sequences</taxon>
        <taxon>metagenomes</taxon>
        <taxon>organismal metagenomes</taxon>
    </lineage>
</organism>